<sequence>MRTVVILLAVLMLGLMAGLFYAYSGSVMPGMRRAADRSAVDVMQRINTAIQNPLFLLLFMGSPVLTAVALFQNSEHPRVAGPLLAALLLYVATLAVTFAVNIPLNNRLDRLGDPAALADPGGQRAAFFTPWTRWNAVRTVTSTGAFLAGAWALVEHGAHIG</sequence>
<keyword evidence="1" id="KW-1133">Transmembrane helix</keyword>
<dbReference type="OrthoDB" id="428263at2"/>
<evidence type="ECO:0000313" key="2">
    <source>
        <dbReference type="EMBL" id="PRX17614.1"/>
    </source>
</evidence>
<reference evidence="2 3" key="1">
    <citation type="submission" date="2018-03" db="EMBL/GenBank/DDBJ databases">
        <title>Genomic Encyclopedia of Archaeal and Bacterial Type Strains, Phase II (KMG-II): from individual species to whole genera.</title>
        <authorList>
            <person name="Goeker M."/>
        </authorList>
    </citation>
    <scope>NUCLEOTIDE SEQUENCE [LARGE SCALE GENOMIC DNA]</scope>
    <source>
        <strain evidence="2 3">DSM 43146</strain>
    </source>
</reference>
<accession>A0A2T0K414</accession>
<dbReference type="AlphaFoldDB" id="A0A2T0K414"/>
<dbReference type="InterPro" id="IPR013901">
    <property type="entry name" value="Anthrone_oxy"/>
</dbReference>
<evidence type="ECO:0000256" key="1">
    <source>
        <dbReference type="SAM" id="Phobius"/>
    </source>
</evidence>
<gene>
    <name evidence="2" type="ORF">CLV67_115117</name>
</gene>
<feature type="transmembrane region" description="Helical" evidence="1">
    <location>
        <begin position="6"/>
        <end position="23"/>
    </location>
</feature>
<dbReference type="Proteomes" id="UP000239415">
    <property type="component" value="Unassembled WGS sequence"/>
</dbReference>
<feature type="transmembrane region" description="Helical" evidence="1">
    <location>
        <begin position="53"/>
        <end position="71"/>
    </location>
</feature>
<evidence type="ECO:0000313" key="3">
    <source>
        <dbReference type="Proteomes" id="UP000239415"/>
    </source>
</evidence>
<dbReference type="Pfam" id="PF08592">
    <property type="entry name" value="Anthrone_oxy"/>
    <property type="match status" value="1"/>
</dbReference>
<organism evidence="2 3">
    <name type="scientific">Actinoplanes italicus</name>
    <dbReference type="NCBI Taxonomy" id="113567"/>
    <lineage>
        <taxon>Bacteria</taxon>
        <taxon>Bacillati</taxon>
        <taxon>Actinomycetota</taxon>
        <taxon>Actinomycetes</taxon>
        <taxon>Micromonosporales</taxon>
        <taxon>Micromonosporaceae</taxon>
        <taxon>Actinoplanes</taxon>
    </lineage>
</organism>
<protein>
    <submittedName>
        <fullName evidence="2">Putative membrane protein</fullName>
    </submittedName>
</protein>
<name>A0A2T0K414_9ACTN</name>
<proteinExistence type="predicted"/>
<keyword evidence="3" id="KW-1185">Reference proteome</keyword>
<keyword evidence="1" id="KW-0472">Membrane</keyword>
<keyword evidence="1" id="KW-0812">Transmembrane</keyword>
<feature type="transmembrane region" description="Helical" evidence="1">
    <location>
        <begin position="83"/>
        <end position="104"/>
    </location>
</feature>
<dbReference type="RefSeq" id="WP_106324959.1">
    <property type="nucleotide sequence ID" value="NZ_BOMO01000141.1"/>
</dbReference>
<comment type="caution">
    <text evidence="2">The sequence shown here is derived from an EMBL/GenBank/DDBJ whole genome shotgun (WGS) entry which is preliminary data.</text>
</comment>
<dbReference type="EMBL" id="PVMZ01000015">
    <property type="protein sequence ID" value="PRX17614.1"/>
    <property type="molecule type" value="Genomic_DNA"/>
</dbReference>